<reference evidence="2" key="1">
    <citation type="journal article" date="2023" name="Nat. Plants">
        <title>Single-cell RNA sequencing provides a high-resolution roadmap for understanding the multicellular compartmentation of specialized metabolism.</title>
        <authorList>
            <person name="Sun S."/>
            <person name="Shen X."/>
            <person name="Li Y."/>
            <person name="Li Y."/>
            <person name="Wang S."/>
            <person name="Li R."/>
            <person name="Zhang H."/>
            <person name="Shen G."/>
            <person name="Guo B."/>
            <person name="Wei J."/>
            <person name="Xu J."/>
            <person name="St-Pierre B."/>
            <person name="Chen S."/>
            <person name="Sun C."/>
        </authorList>
    </citation>
    <scope>NUCLEOTIDE SEQUENCE [LARGE SCALE GENOMIC DNA]</scope>
</reference>
<name>A0ACC0CA28_CATRO</name>
<organism evidence="1 2">
    <name type="scientific">Catharanthus roseus</name>
    <name type="common">Madagascar periwinkle</name>
    <name type="synonym">Vinca rosea</name>
    <dbReference type="NCBI Taxonomy" id="4058"/>
    <lineage>
        <taxon>Eukaryota</taxon>
        <taxon>Viridiplantae</taxon>
        <taxon>Streptophyta</taxon>
        <taxon>Embryophyta</taxon>
        <taxon>Tracheophyta</taxon>
        <taxon>Spermatophyta</taxon>
        <taxon>Magnoliopsida</taxon>
        <taxon>eudicotyledons</taxon>
        <taxon>Gunneridae</taxon>
        <taxon>Pentapetalae</taxon>
        <taxon>asterids</taxon>
        <taxon>lamiids</taxon>
        <taxon>Gentianales</taxon>
        <taxon>Apocynaceae</taxon>
        <taxon>Rauvolfioideae</taxon>
        <taxon>Vinceae</taxon>
        <taxon>Catharanthinae</taxon>
        <taxon>Catharanthus</taxon>
    </lineage>
</organism>
<dbReference type="EMBL" id="CM044701">
    <property type="protein sequence ID" value="KAI5681814.1"/>
    <property type="molecule type" value="Genomic_DNA"/>
</dbReference>
<keyword evidence="2" id="KW-1185">Reference proteome</keyword>
<sequence>MVIFQFEVIHFVRFRYHLGNKILVPDLHPGLKFGENQVNRHVSGLHCTWLVPCTKASSDDVNGTWRLAQSVFMWTLHHALWWDGRLVESQEGLETEVGPKADLSTHTRGLTERSCSLPRGTQISYSAVVDLVAELGIVFLRNTVCVFKGLTKLFFMWNDLQEHKFHPRSEGENEQNKCNK</sequence>
<protein>
    <submittedName>
        <fullName evidence="1">Uncharacterized protein</fullName>
    </submittedName>
</protein>
<dbReference type="Proteomes" id="UP001060085">
    <property type="component" value="Linkage Group LG01"/>
</dbReference>
<evidence type="ECO:0000313" key="1">
    <source>
        <dbReference type="EMBL" id="KAI5681814.1"/>
    </source>
</evidence>
<comment type="caution">
    <text evidence="1">The sequence shown here is derived from an EMBL/GenBank/DDBJ whole genome shotgun (WGS) entry which is preliminary data.</text>
</comment>
<gene>
    <name evidence="1" type="ORF">M9H77_03042</name>
</gene>
<proteinExistence type="predicted"/>
<accession>A0ACC0CA28</accession>
<evidence type="ECO:0000313" key="2">
    <source>
        <dbReference type="Proteomes" id="UP001060085"/>
    </source>
</evidence>